<dbReference type="InterPro" id="IPR003497">
    <property type="entry name" value="BRO_N_domain"/>
</dbReference>
<dbReference type="Proteomes" id="UP000182413">
    <property type="component" value="Unassembled WGS sequence"/>
</dbReference>
<feature type="domain" description="Bro-N" evidence="1">
    <location>
        <begin position="1"/>
        <end position="108"/>
    </location>
</feature>
<accession>A0A1G6WHG4</accession>
<reference evidence="2 5" key="2">
    <citation type="submission" date="2023-11" db="EMBL/GenBank/DDBJ databases">
        <title>MicrobeMod: A computational toolkit for identifying prokaryotic methylation and restriction-modification with nanopore sequencing.</title>
        <authorList>
            <person name="Crits-Christoph A."/>
            <person name="Kang S.C."/>
            <person name="Lee H."/>
            <person name="Ostrov N."/>
        </authorList>
    </citation>
    <scope>NUCLEOTIDE SEQUENCE [LARGE SCALE GENOMIC DNA]</scope>
    <source>
        <strain evidence="2 5">ATCC BAA-571</strain>
    </source>
</reference>
<dbReference type="EMBL" id="FNAE01000001">
    <property type="protein sequence ID" value="SDD65238.1"/>
    <property type="molecule type" value="Genomic_DNA"/>
</dbReference>
<protein>
    <submittedName>
        <fullName evidence="2">BRO family protein</fullName>
    </submittedName>
    <submittedName>
        <fullName evidence="3">Prophage antirepressor</fullName>
    </submittedName>
</protein>
<sequence>MEESYVPLLLMRHNRPLRGVMIDRQPWVCAKEFGLLMGHRHPERICRLMDDDQVRTVIFHTHQGDAEPVQVLSESALYRALCRFSHPENRSLRRWLTHEALPALRDAWEHRAQEPRRTLMAWDRQRISLLEWQGDLWIALRDMPRFAPPPATGECSLRALLNRWWR</sequence>
<dbReference type="Pfam" id="PF02498">
    <property type="entry name" value="Bro-N"/>
    <property type="match status" value="1"/>
</dbReference>
<evidence type="ECO:0000313" key="3">
    <source>
        <dbReference type="EMBL" id="SDD65238.1"/>
    </source>
</evidence>
<dbReference type="AlphaFoldDB" id="A0A1G6WHG4"/>
<dbReference type="SMART" id="SM01040">
    <property type="entry name" value="Bro-N"/>
    <property type="match status" value="1"/>
</dbReference>
<dbReference type="EMBL" id="JAWXXP010000001">
    <property type="protein sequence ID" value="MDX5992050.1"/>
    <property type="molecule type" value="Genomic_DNA"/>
</dbReference>
<dbReference type="RefSeq" id="WP_074675758.1">
    <property type="nucleotide sequence ID" value="NZ_CBCSET010000001.1"/>
</dbReference>
<name>A0A1G6WHG4_9GAMM</name>
<evidence type="ECO:0000313" key="5">
    <source>
        <dbReference type="Proteomes" id="UP001278050"/>
    </source>
</evidence>
<dbReference type="PROSITE" id="PS51750">
    <property type="entry name" value="BRO_N"/>
    <property type="match status" value="1"/>
</dbReference>
<dbReference type="PANTHER" id="PTHR36180">
    <property type="entry name" value="DNA-BINDING PROTEIN-RELATED-RELATED"/>
    <property type="match status" value="1"/>
</dbReference>
<dbReference type="Proteomes" id="UP001278050">
    <property type="component" value="Unassembled WGS sequence"/>
</dbReference>
<gene>
    <name evidence="3" type="ORF">SAMN05216575_1011014</name>
    <name evidence="2" type="ORF">SIM71_08290</name>
</gene>
<reference evidence="3 4" key="1">
    <citation type="submission" date="2016-10" db="EMBL/GenBank/DDBJ databases">
        <authorList>
            <person name="de Groot N.N."/>
        </authorList>
    </citation>
    <scope>NUCLEOTIDE SEQUENCE [LARGE SCALE GENOMIC DNA]</scope>
    <source>
        <strain evidence="3 4">JCM 10630</strain>
    </source>
</reference>
<evidence type="ECO:0000259" key="1">
    <source>
        <dbReference type="PROSITE" id="PS51750"/>
    </source>
</evidence>
<proteinExistence type="predicted"/>
<keyword evidence="5" id="KW-1185">Reference proteome</keyword>
<organism evidence="3 4">
    <name type="scientific">Ectopseudomonas alcaliphila</name>
    <dbReference type="NCBI Taxonomy" id="101564"/>
    <lineage>
        <taxon>Bacteria</taxon>
        <taxon>Pseudomonadati</taxon>
        <taxon>Pseudomonadota</taxon>
        <taxon>Gammaproteobacteria</taxon>
        <taxon>Pseudomonadales</taxon>
        <taxon>Pseudomonadaceae</taxon>
        <taxon>Ectopseudomonas</taxon>
    </lineage>
</organism>
<evidence type="ECO:0000313" key="2">
    <source>
        <dbReference type="EMBL" id="MDX5992050.1"/>
    </source>
</evidence>
<evidence type="ECO:0000313" key="4">
    <source>
        <dbReference type="Proteomes" id="UP000182413"/>
    </source>
</evidence>
<dbReference type="PANTHER" id="PTHR36180:SF2">
    <property type="entry name" value="BRO FAMILY PROTEIN"/>
    <property type="match status" value="1"/>
</dbReference>